<dbReference type="GO" id="GO:0016491">
    <property type="term" value="F:oxidoreductase activity"/>
    <property type="evidence" value="ECO:0007669"/>
    <property type="project" value="UniProtKB-KW"/>
</dbReference>
<evidence type="ECO:0000313" key="3">
    <source>
        <dbReference type="EMBL" id="RWA12608.1"/>
    </source>
</evidence>
<reference evidence="3 4" key="1">
    <citation type="submission" date="2018-12" db="EMBL/GenBank/DDBJ databases">
        <title>Draft genome sequence of Xylaria grammica IHI A82.</title>
        <authorList>
            <person name="Buettner E."/>
            <person name="Kellner H."/>
        </authorList>
    </citation>
    <scope>NUCLEOTIDE SEQUENCE [LARGE SCALE GENOMIC DNA]</scope>
    <source>
        <strain evidence="3 4">IHI A82</strain>
    </source>
</reference>
<dbReference type="EMBL" id="RYZI01000046">
    <property type="protein sequence ID" value="RWA12608.1"/>
    <property type="molecule type" value="Genomic_DNA"/>
</dbReference>
<dbReference type="Pfam" id="PF02668">
    <property type="entry name" value="TauD"/>
    <property type="match status" value="1"/>
</dbReference>
<dbReference type="PANTHER" id="PTHR10696:SF21">
    <property type="entry name" value="TAUD_TFDA-LIKE DOMAIN-CONTAINING PROTEIN"/>
    <property type="match status" value="1"/>
</dbReference>
<dbReference type="AlphaFoldDB" id="A0A439DE22"/>
<accession>A0A439DE22</accession>
<keyword evidence="1" id="KW-0560">Oxidoreductase</keyword>
<dbReference type="InterPro" id="IPR042098">
    <property type="entry name" value="TauD-like_sf"/>
</dbReference>
<name>A0A439DE22_9PEZI</name>
<comment type="caution">
    <text evidence="3">The sequence shown here is derived from an EMBL/GenBank/DDBJ whole genome shotgun (WGS) entry which is preliminary data.</text>
</comment>
<dbReference type="InterPro" id="IPR050411">
    <property type="entry name" value="AlphaKG_dependent_hydroxylases"/>
</dbReference>
<keyword evidence="4" id="KW-1185">Reference proteome</keyword>
<evidence type="ECO:0000256" key="1">
    <source>
        <dbReference type="ARBA" id="ARBA00023002"/>
    </source>
</evidence>
<dbReference type="Proteomes" id="UP000286045">
    <property type="component" value="Unassembled WGS sequence"/>
</dbReference>
<evidence type="ECO:0000313" key="4">
    <source>
        <dbReference type="Proteomes" id="UP000286045"/>
    </source>
</evidence>
<gene>
    <name evidence="3" type="ORF">EKO27_g2494</name>
</gene>
<dbReference type="Gene3D" id="3.60.130.10">
    <property type="entry name" value="Clavaminate synthase-like"/>
    <property type="match status" value="1"/>
</dbReference>
<feature type="domain" description="TauD/TfdA-like" evidence="2">
    <location>
        <begin position="57"/>
        <end position="351"/>
    </location>
</feature>
<dbReference type="PANTHER" id="PTHR10696">
    <property type="entry name" value="GAMMA-BUTYROBETAINE HYDROXYLASE-RELATED"/>
    <property type="match status" value="1"/>
</dbReference>
<dbReference type="SUPFAM" id="SSF51197">
    <property type="entry name" value="Clavaminate synthase-like"/>
    <property type="match status" value="1"/>
</dbReference>
<dbReference type="InterPro" id="IPR003819">
    <property type="entry name" value="TauD/TfdA-like"/>
</dbReference>
<protein>
    <recommendedName>
        <fullName evidence="2">TauD/TfdA-like domain-containing protein</fullName>
    </recommendedName>
</protein>
<organism evidence="3 4">
    <name type="scientific">Xylaria grammica</name>
    <dbReference type="NCBI Taxonomy" id="363999"/>
    <lineage>
        <taxon>Eukaryota</taxon>
        <taxon>Fungi</taxon>
        <taxon>Dikarya</taxon>
        <taxon>Ascomycota</taxon>
        <taxon>Pezizomycotina</taxon>
        <taxon>Sordariomycetes</taxon>
        <taxon>Xylariomycetidae</taxon>
        <taxon>Xylariales</taxon>
        <taxon>Xylariaceae</taxon>
        <taxon>Xylaria</taxon>
    </lineage>
</organism>
<evidence type="ECO:0000259" key="2">
    <source>
        <dbReference type="Pfam" id="PF02668"/>
    </source>
</evidence>
<dbReference type="STRING" id="363999.A0A439DE22"/>
<sequence length="368" mass="41642">MSQDRRFEEFNFTGQQDTAEFGLRGAPFPLALKPADDWKPTLAETIDGIKRLIQSEDLLGRVREHGGAVLFRGLPIRTPQDYSEVAHVFGFEAHEEVGRPPLRTVLAKNVKTANEGPPEMPIWPHNEYGWSTINPAWLTFSCLRVPEEGGETPIISSLGLAAALKKQAPDFIEKLLLKGVKYVYRYDVKEVKSNTGTSVFDAYGQHIRPGDDRDTVRRKIEEEVKRHSNRFEWHEDAMVAGEHVVLTVEQVIRRHEETGLTTWFGNLTSAWGRTRHHGATEPPYLGDDGSYHPPPEYGDGSPIEKEYLDLALSIAEESQVLVSWQNGDMVLLDNYAVMHSRSPWKGERIVLAALWDNNNESRIGDYLN</sequence>
<proteinExistence type="predicted"/>